<dbReference type="SUPFAM" id="SSF53098">
    <property type="entry name" value="Ribonuclease H-like"/>
    <property type="match status" value="1"/>
</dbReference>
<evidence type="ECO:0000256" key="5">
    <source>
        <dbReference type="ARBA" id="ARBA00022839"/>
    </source>
</evidence>
<comment type="subcellular location">
    <subcellularLocation>
        <location evidence="6">Cytoplasm</location>
    </subcellularLocation>
</comment>
<gene>
    <name evidence="6 8" type="primary">rnd</name>
    <name evidence="8" type="ORF">LHA35_23125</name>
</gene>
<evidence type="ECO:0000256" key="2">
    <source>
        <dbReference type="ARBA" id="ARBA00022694"/>
    </source>
</evidence>
<keyword evidence="4 6" id="KW-0378">Hydrolase</keyword>
<dbReference type="GO" id="GO:0033890">
    <property type="term" value="F:ribonuclease D activity"/>
    <property type="evidence" value="ECO:0007669"/>
    <property type="project" value="UniProtKB-UniRule"/>
</dbReference>
<dbReference type="InterPro" id="IPR010997">
    <property type="entry name" value="HRDC-like_sf"/>
</dbReference>
<comment type="function">
    <text evidence="6">Exonuclease involved in the 3' processing of various precursor tRNAs. Initiates hydrolysis at the 3'-terminus of an RNA molecule and releases 5'-mononucleotides.</text>
</comment>
<dbReference type="PANTHER" id="PTHR47649:SF1">
    <property type="entry name" value="RIBONUCLEASE D"/>
    <property type="match status" value="1"/>
</dbReference>
<keyword evidence="3 6" id="KW-0540">Nuclease</keyword>
<dbReference type="SMART" id="SM00474">
    <property type="entry name" value="35EXOc"/>
    <property type="match status" value="1"/>
</dbReference>
<dbReference type="InterPro" id="IPR051086">
    <property type="entry name" value="RNase_D-like"/>
</dbReference>
<evidence type="ECO:0000313" key="9">
    <source>
        <dbReference type="Proteomes" id="UP001139311"/>
    </source>
</evidence>
<reference evidence="8" key="1">
    <citation type="submission" date="2021-10" db="EMBL/GenBank/DDBJ databases">
        <title>Roseicella aerolatum sp. nov., isolated from aerosols of e-waste dismantling site.</title>
        <authorList>
            <person name="Qin T."/>
        </authorList>
    </citation>
    <scope>NUCLEOTIDE SEQUENCE</scope>
    <source>
        <strain evidence="8">GB24</strain>
    </source>
</reference>
<sequence length="392" mass="42912">MSRRPPAETPALVTTAEDLAALCERLRGEEFVTVDTEFMRERTYWPELCVVQLAGDHEVAVVDALAEGMDLAPLGALLADPKVTKVFHAARQDIEIFLLKFDAVPTPLFDTQVAAMVAGFGDQVSYDGLARSLAGAQIDKAHRFSDWSARPLSASQIAYAAADVTHLRRIYTGLRNRLEREGRLEWVAEEMAALQEPSTYRTEPENAWERLKPRTSNRRFLGMLKALAAWREREAQRINIPRQRLVKDETLLELAATMPETPADLARARGISEGFAKGRSGAGLLAAIKEARTQPDSALPEPPKERGGASPSPALVALLKVLLAAKSEEHHVAPKLLASSDDLDRLATESSPDLPALHGWRREVFGEAALALKSGRLALGVDGRRVKLIKAG</sequence>
<dbReference type="Gene3D" id="3.30.420.10">
    <property type="entry name" value="Ribonuclease H-like superfamily/Ribonuclease H"/>
    <property type="match status" value="1"/>
</dbReference>
<keyword evidence="5 6" id="KW-0269">Exonuclease</keyword>
<dbReference type="GO" id="GO:0005737">
    <property type="term" value="C:cytoplasm"/>
    <property type="evidence" value="ECO:0007669"/>
    <property type="project" value="UniProtKB-SubCell"/>
</dbReference>
<evidence type="ECO:0000259" key="7">
    <source>
        <dbReference type="PROSITE" id="PS50967"/>
    </source>
</evidence>
<feature type="domain" description="HRDC" evidence="7">
    <location>
        <begin position="217"/>
        <end position="298"/>
    </location>
</feature>
<dbReference type="InterPro" id="IPR002121">
    <property type="entry name" value="HRDC_dom"/>
</dbReference>
<dbReference type="HAMAP" id="MF_01899">
    <property type="entry name" value="RNase_D"/>
    <property type="match status" value="1"/>
</dbReference>
<evidence type="ECO:0000313" key="8">
    <source>
        <dbReference type="EMBL" id="MCB4824625.1"/>
    </source>
</evidence>
<dbReference type="SUPFAM" id="SSF47819">
    <property type="entry name" value="HRDC-like"/>
    <property type="match status" value="2"/>
</dbReference>
<evidence type="ECO:0000256" key="6">
    <source>
        <dbReference type="HAMAP-Rule" id="MF_01899"/>
    </source>
</evidence>
<dbReference type="InterPro" id="IPR036397">
    <property type="entry name" value="RNaseH_sf"/>
</dbReference>
<dbReference type="InterPro" id="IPR044876">
    <property type="entry name" value="HRDC_dom_sf"/>
</dbReference>
<comment type="similarity">
    <text evidence="6">Belongs to the RNase D family.</text>
</comment>
<dbReference type="Proteomes" id="UP001139311">
    <property type="component" value="Unassembled WGS sequence"/>
</dbReference>
<dbReference type="EMBL" id="JAJAQI010000048">
    <property type="protein sequence ID" value="MCB4824625.1"/>
    <property type="molecule type" value="Genomic_DNA"/>
</dbReference>
<dbReference type="GO" id="GO:0003676">
    <property type="term" value="F:nucleic acid binding"/>
    <property type="evidence" value="ECO:0007669"/>
    <property type="project" value="InterPro"/>
</dbReference>
<comment type="catalytic activity">
    <reaction evidence="6">
        <text>Exonucleolytic cleavage that removes extra residues from the 3'-terminus of tRNA to produce 5'-mononucleotides.</text>
        <dbReference type="EC" id="3.1.13.5"/>
    </reaction>
</comment>
<protein>
    <recommendedName>
        <fullName evidence="6">Ribonuclease D</fullName>
        <shortName evidence="6">RNase D</shortName>
        <ecNumber evidence="6">3.1.13.5</ecNumber>
    </recommendedName>
</protein>
<dbReference type="PANTHER" id="PTHR47649">
    <property type="entry name" value="RIBONUCLEASE D"/>
    <property type="match status" value="1"/>
</dbReference>
<dbReference type="GO" id="GO:0000166">
    <property type="term" value="F:nucleotide binding"/>
    <property type="evidence" value="ECO:0007669"/>
    <property type="project" value="InterPro"/>
</dbReference>
<dbReference type="AlphaFoldDB" id="A0A9X1IHE8"/>
<dbReference type="InterPro" id="IPR006292">
    <property type="entry name" value="RNase_D"/>
</dbReference>
<dbReference type="PROSITE" id="PS50967">
    <property type="entry name" value="HRDC"/>
    <property type="match status" value="1"/>
</dbReference>
<dbReference type="SMART" id="SM00341">
    <property type="entry name" value="HRDC"/>
    <property type="match status" value="1"/>
</dbReference>
<dbReference type="EC" id="3.1.13.5" evidence="6"/>
<dbReference type="RefSeq" id="WP_226612694.1">
    <property type="nucleotide sequence ID" value="NZ_JAJAQI010000048.1"/>
</dbReference>
<dbReference type="NCBIfam" id="TIGR01388">
    <property type="entry name" value="rnd"/>
    <property type="match status" value="1"/>
</dbReference>
<evidence type="ECO:0000256" key="3">
    <source>
        <dbReference type="ARBA" id="ARBA00022722"/>
    </source>
</evidence>
<evidence type="ECO:0000256" key="1">
    <source>
        <dbReference type="ARBA" id="ARBA00022490"/>
    </source>
</evidence>
<dbReference type="InterPro" id="IPR002562">
    <property type="entry name" value="3'-5'_exonuclease_dom"/>
</dbReference>
<organism evidence="8 9">
    <name type="scientific">Roseicella aerolata</name>
    <dbReference type="NCBI Taxonomy" id="2883479"/>
    <lineage>
        <taxon>Bacteria</taxon>
        <taxon>Pseudomonadati</taxon>
        <taxon>Pseudomonadota</taxon>
        <taxon>Alphaproteobacteria</taxon>
        <taxon>Acetobacterales</taxon>
        <taxon>Roseomonadaceae</taxon>
        <taxon>Roseicella</taxon>
    </lineage>
</organism>
<dbReference type="Pfam" id="PF01612">
    <property type="entry name" value="DNA_pol_A_exo1"/>
    <property type="match status" value="1"/>
</dbReference>
<dbReference type="Pfam" id="PF00570">
    <property type="entry name" value="HRDC"/>
    <property type="match status" value="1"/>
</dbReference>
<dbReference type="GO" id="GO:0008408">
    <property type="term" value="F:3'-5' exonuclease activity"/>
    <property type="evidence" value="ECO:0007669"/>
    <property type="project" value="InterPro"/>
</dbReference>
<dbReference type="InterPro" id="IPR012337">
    <property type="entry name" value="RNaseH-like_sf"/>
</dbReference>
<proteinExistence type="inferred from homology"/>
<keyword evidence="9" id="KW-1185">Reference proteome</keyword>
<comment type="cofactor">
    <cofactor evidence="6">
        <name>a divalent metal cation</name>
        <dbReference type="ChEBI" id="CHEBI:60240"/>
    </cofactor>
</comment>
<name>A0A9X1IHE8_9PROT</name>
<dbReference type="CDD" id="cd06142">
    <property type="entry name" value="RNaseD_exo"/>
    <property type="match status" value="1"/>
</dbReference>
<evidence type="ECO:0000256" key="4">
    <source>
        <dbReference type="ARBA" id="ARBA00022801"/>
    </source>
</evidence>
<keyword evidence="1 6" id="KW-0963">Cytoplasm</keyword>
<dbReference type="Gene3D" id="1.10.150.80">
    <property type="entry name" value="HRDC domain"/>
    <property type="match status" value="1"/>
</dbReference>
<dbReference type="GO" id="GO:0042780">
    <property type="term" value="P:tRNA 3'-end processing"/>
    <property type="evidence" value="ECO:0007669"/>
    <property type="project" value="UniProtKB-UniRule"/>
</dbReference>
<keyword evidence="2 6" id="KW-0819">tRNA processing</keyword>
<comment type="caution">
    <text evidence="8">The sequence shown here is derived from an EMBL/GenBank/DDBJ whole genome shotgun (WGS) entry which is preliminary data.</text>
</comment>
<accession>A0A9X1IHE8</accession>